<evidence type="ECO:0000313" key="16">
    <source>
        <dbReference type="Proteomes" id="UP000441208"/>
    </source>
</evidence>
<accession>A0A6A3RFN8</accession>
<dbReference type="EMBL" id="QXFW01002064">
    <property type="protein sequence ID" value="KAE8982488.1"/>
    <property type="molecule type" value="Genomic_DNA"/>
</dbReference>
<dbReference type="Proteomes" id="UP000460718">
    <property type="component" value="Unassembled WGS sequence"/>
</dbReference>
<dbReference type="EMBL" id="QXGD01003097">
    <property type="protein sequence ID" value="KAE9180753.1"/>
    <property type="molecule type" value="Genomic_DNA"/>
</dbReference>
<evidence type="ECO:0000313" key="13">
    <source>
        <dbReference type="Proteomes" id="UP000437068"/>
    </source>
</evidence>
<evidence type="ECO:0000313" key="5">
    <source>
        <dbReference type="EMBL" id="KAE9096329.1"/>
    </source>
</evidence>
<evidence type="ECO:0000313" key="18">
    <source>
        <dbReference type="Proteomes" id="UP000476176"/>
    </source>
</evidence>
<dbReference type="EMBL" id="QXGF01003152">
    <property type="protein sequence ID" value="KAE8922272.1"/>
    <property type="molecule type" value="Genomic_DNA"/>
</dbReference>
<dbReference type="Proteomes" id="UP000486351">
    <property type="component" value="Unassembled WGS sequence"/>
</dbReference>
<dbReference type="EMBL" id="QXFX01002638">
    <property type="protein sequence ID" value="KAE9075063.1"/>
    <property type="molecule type" value="Genomic_DNA"/>
</dbReference>
<evidence type="ECO:0000313" key="19">
    <source>
        <dbReference type="Proteomes" id="UP000486351"/>
    </source>
</evidence>
<evidence type="ECO:0000313" key="11">
    <source>
        <dbReference type="Proteomes" id="UP000429523"/>
    </source>
</evidence>
<evidence type="ECO:0000313" key="15">
    <source>
        <dbReference type="Proteomes" id="UP000440732"/>
    </source>
</evidence>
<dbReference type="EMBL" id="QXFY01002311">
    <property type="protein sequence ID" value="KAE9299452.1"/>
    <property type="molecule type" value="Genomic_DNA"/>
</dbReference>
<gene>
    <name evidence="9" type="ORF">PF001_g25882</name>
    <name evidence="7" type="ORF">PF002_g27475</name>
    <name evidence="8" type="ORF">PF004_g23789</name>
    <name evidence="6" type="ORF">PF005_g26633</name>
    <name evidence="4" type="ORF">PF006_g26030</name>
    <name evidence="5" type="ORF">PF007_g17042</name>
    <name evidence="10" type="ORF">PF008_g23247</name>
    <name evidence="1" type="ORF">PF009_g27463</name>
    <name evidence="3" type="ORF">PF010_g24462</name>
    <name evidence="2" type="ORF">PF011_g21595</name>
</gene>
<evidence type="ECO:0000313" key="10">
    <source>
        <dbReference type="EMBL" id="KAE9299452.1"/>
    </source>
</evidence>
<evidence type="ECO:0000313" key="1">
    <source>
        <dbReference type="EMBL" id="KAE8922272.1"/>
    </source>
</evidence>
<sequence>MVVTAADASIELRTTSLDPKVADTVAKRAILPVTTADLSASSGFRQPSLE</sequence>
<organism evidence="5 16">
    <name type="scientific">Phytophthora fragariae</name>
    <dbReference type="NCBI Taxonomy" id="53985"/>
    <lineage>
        <taxon>Eukaryota</taxon>
        <taxon>Sar</taxon>
        <taxon>Stramenopiles</taxon>
        <taxon>Oomycota</taxon>
        <taxon>Peronosporomycetes</taxon>
        <taxon>Peronosporales</taxon>
        <taxon>Peronosporaceae</taxon>
        <taxon>Phytophthora</taxon>
    </lineage>
</organism>
<dbReference type="Proteomes" id="UP000433483">
    <property type="component" value="Unassembled WGS sequence"/>
</dbReference>
<dbReference type="EMBL" id="QXGE01003119">
    <property type="protein sequence ID" value="KAE9276971.1"/>
    <property type="molecule type" value="Genomic_DNA"/>
</dbReference>
<evidence type="ECO:0000313" key="3">
    <source>
        <dbReference type="EMBL" id="KAE9075063.1"/>
    </source>
</evidence>
<evidence type="ECO:0000313" key="8">
    <source>
        <dbReference type="EMBL" id="KAE9183973.1"/>
    </source>
</evidence>
<dbReference type="Proteomes" id="UP000429523">
    <property type="component" value="Unassembled WGS sequence"/>
</dbReference>
<protein>
    <submittedName>
        <fullName evidence="5">Uncharacterized protein</fullName>
    </submittedName>
</protein>
<dbReference type="Proteomes" id="UP000441208">
    <property type="component" value="Unassembled WGS sequence"/>
</dbReference>
<dbReference type="EMBL" id="QXGA01003185">
    <property type="protein sequence ID" value="KAE9086442.1"/>
    <property type="molecule type" value="Genomic_DNA"/>
</dbReference>
<evidence type="ECO:0000313" key="17">
    <source>
        <dbReference type="Proteomes" id="UP000460718"/>
    </source>
</evidence>
<name>A0A6A3RFN8_9STRA</name>
<comment type="caution">
    <text evidence="5">The sequence shown here is derived from an EMBL/GenBank/DDBJ whole genome shotgun (WGS) entry which is preliminary data.</text>
</comment>
<dbReference type="Proteomes" id="UP000476176">
    <property type="component" value="Unassembled WGS sequence"/>
</dbReference>
<dbReference type="Proteomes" id="UP000437068">
    <property type="component" value="Unassembled WGS sequence"/>
</dbReference>
<dbReference type="Proteomes" id="UP000440732">
    <property type="component" value="Unassembled WGS sequence"/>
</dbReference>
<evidence type="ECO:0000313" key="4">
    <source>
        <dbReference type="EMBL" id="KAE9086442.1"/>
    </source>
</evidence>
<keyword evidence="12" id="KW-1185">Reference proteome</keyword>
<dbReference type="EMBL" id="QXGB01003127">
    <property type="protein sequence ID" value="KAE9172621.1"/>
    <property type="molecule type" value="Genomic_DNA"/>
</dbReference>
<proteinExistence type="predicted"/>
<evidence type="ECO:0000313" key="9">
    <source>
        <dbReference type="EMBL" id="KAE9276971.1"/>
    </source>
</evidence>
<reference evidence="11 12" key="1">
    <citation type="submission" date="2018-08" db="EMBL/GenBank/DDBJ databases">
        <title>Genomic investigation of the strawberry pathogen Phytophthora fragariae indicates pathogenicity is determined by transcriptional variation in three key races.</title>
        <authorList>
            <person name="Adams T.M."/>
            <person name="Armitage A.D."/>
            <person name="Sobczyk M.K."/>
            <person name="Bates H.J."/>
            <person name="Dunwell J.M."/>
            <person name="Nellist C.F."/>
            <person name="Harrison R.J."/>
        </authorList>
    </citation>
    <scope>NUCLEOTIDE SEQUENCE [LARGE SCALE GENOMIC DNA]</scope>
    <source>
        <strain evidence="9 13">A4</strain>
        <strain evidence="7 14">BC-1</strain>
        <strain evidence="8 18">BC-23</strain>
        <strain evidence="6 12">NOV-27</strain>
        <strain evidence="4 15">NOV-5</strain>
        <strain evidence="5 16">NOV-71</strain>
        <strain evidence="10 19">NOV-77</strain>
        <strain evidence="1 11">NOV-9</strain>
        <strain evidence="3 20">ONT-3</strain>
        <strain evidence="2 17">SCRP245</strain>
    </source>
</reference>
<dbReference type="Proteomes" id="UP000488956">
    <property type="component" value="Unassembled WGS sequence"/>
</dbReference>
<evidence type="ECO:0000313" key="2">
    <source>
        <dbReference type="EMBL" id="KAE8982488.1"/>
    </source>
</evidence>
<evidence type="ECO:0000313" key="14">
    <source>
        <dbReference type="Proteomes" id="UP000440367"/>
    </source>
</evidence>
<dbReference type="EMBL" id="QXFZ01001130">
    <property type="protein sequence ID" value="KAE9096329.1"/>
    <property type="molecule type" value="Genomic_DNA"/>
</dbReference>
<dbReference type="AlphaFoldDB" id="A0A6A3RFN8"/>
<dbReference type="EMBL" id="QXGC01002603">
    <property type="protein sequence ID" value="KAE9183973.1"/>
    <property type="molecule type" value="Genomic_DNA"/>
</dbReference>
<evidence type="ECO:0000313" key="12">
    <source>
        <dbReference type="Proteomes" id="UP000433483"/>
    </source>
</evidence>
<evidence type="ECO:0000313" key="20">
    <source>
        <dbReference type="Proteomes" id="UP000488956"/>
    </source>
</evidence>
<dbReference type="Proteomes" id="UP000440367">
    <property type="component" value="Unassembled WGS sequence"/>
</dbReference>
<evidence type="ECO:0000313" key="6">
    <source>
        <dbReference type="EMBL" id="KAE9172621.1"/>
    </source>
</evidence>
<evidence type="ECO:0000313" key="7">
    <source>
        <dbReference type="EMBL" id="KAE9180753.1"/>
    </source>
</evidence>